<protein>
    <recommendedName>
        <fullName evidence="6">Small ribosomal subunit protein mS23</fullName>
    </recommendedName>
</protein>
<feature type="region of interest" description="Disordered" evidence="7">
    <location>
        <begin position="192"/>
        <end position="213"/>
    </location>
</feature>
<dbReference type="Proteomes" id="UP000244811">
    <property type="component" value="Chromosome 3"/>
</dbReference>
<gene>
    <name evidence="8" type="ORF">MACK_001926</name>
</gene>
<evidence type="ECO:0000313" key="9">
    <source>
        <dbReference type="Proteomes" id="UP000244811"/>
    </source>
</evidence>
<keyword evidence="4" id="KW-0496">Mitochondrion</keyword>
<evidence type="ECO:0000256" key="1">
    <source>
        <dbReference type="ARBA" id="ARBA00004173"/>
    </source>
</evidence>
<dbReference type="InterPro" id="IPR059242">
    <property type="entry name" value="mS23_dom"/>
</dbReference>
<keyword evidence="5" id="KW-0687">Ribonucleoprotein</keyword>
<dbReference type="CDD" id="cd23701">
    <property type="entry name" value="At1g26750"/>
    <property type="match status" value="1"/>
</dbReference>
<evidence type="ECO:0000313" key="8">
    <source>
        <dbReference type="EMBL" id="UKK01113.2"/>
    </source>
</evidence>
<comment type="similarity">
    <text evidence="2">Belongs to the mitochondrion-specific ribosomal protein mS23 family.</text>
</comment>
<organism evidence="8 9">
    <name type="scientific">Theileria orientalis</name>
    <dbReference type="NCBI Taxonomy" id="68886"/>
    <lineage>
        <taxon>Eukaryota</taxon>
        <taxon>Sar</taxon>
        <taxon>Alveolata</taxon>
        <taxon>Apicomplexa</taxon>
        <taxon>Aconoidasida</taxon>
        <taxon>Piroplasmida</taxon>
        <taxon>Theileriidae</taxon>
        <taxon>Theileria</taxon>
    </lineage>
</organism>
<dbReference type="EMBL" id="CP056070">
    <property type="protein sequence ID" value="UKK01113.2"/>
    <property type="molecule type" value="Genomic_DNA"/>
</dbReference>
<keyword evidence="3" id="KW-0689">Ribosomal protein</keyword>
<proteinExistence type="inferred from homology"/>
<evidence type="ECO:0000256" key="7">
    <source>
        <dbReference type="SAM" id="MobiDB-lite"/>
    </source>
</evidence>
<evidence type="ECO:0000256" key="5">
    <source>
        <dbReference type="ARBA" id="ARBA00023274"/>
    </source>
</evidence>
<accession>A0A976MAP8</accession>
<evidence type="ECO:0000256" key="2">
    <source>
        <dbReference type="ARBA" id="ARBA00009864"/>
    </source>
</evidence>
<name>A0A976MAP8_THEOR</name>
<reference evidence="8" key="1">
    <citation type="submission" date="2022-07" db="EMBL/GenBank/DDBJ databases">
        <title>Evaluation of T. orientalis genome assembly methods using nanopore sequencing and analysis of variation between genomes.</title>
        <authorList>
            <person name="Yam J."/>
            <person name="Micallef M.L."/>
            <person name="Liu M."/>
            <person name="Djordjevic S.P."/>
            <person name="Bogema D.R."/>
            <person name="Jenkins C."/>
        </authorList>
    </citation>
    <scope>NUCLEOTIDE SEQUENCE</scope>
    <source>
        <strain evidence="8">Goon Nure</strain>
    </source>
</reference>
<evidence type="ECO:0000256" key="4">
    <source>
        <dbReference type="ARBA" id="ARBA00023128"/>
    </source>
</evidence>
<comment type="subcellular location">
    <subcellularLocation>
        <location evidence="1">Mitochondrion</location>
    </subcellularLocation>
</comment>
<evidence type="ECO:0000256" key="3">
    <source>
        <dbReference type="ARBA" id="ARBA00022980"/>
    </source>
</evidence>
<sequence>MPKGAIHFTGSNFAIRRRLRWDILDRMRKLIENGTYKRPRWMDWVEAHPPLDTRNLLHTDKIVKNPYHPLISNLLNRYPHLRFEGCFNPDNEWQKGLDYYTHDHPVMQFVTYQLSLMNKGIDKEEAFRRTEEVFYDKRIETEKKQKVKMALGIDTDASPMYTTGFAYHNEKIANNKEKLLIHIRDELRKIKKEVMEPKNEKNDNKENNKQSGI</sequence>
<dbReference type="AlphaFoldDB" id="A0A976MAP8"/>
<evidence type="ECO:0000256" key="6">
    <source>
        <dbReference type="ARBA" id="ARBA00035137"/>
    </source>
</evidence>